<gene>
    <name evidence="1" type="ORF">GCM10025791_41360</name>
</gene>
<organism evidence="1 2">
    <name type="scientific">Halioxenophilus aromaticivorans</name>
    <dbReference type="NCBI Taxonomy" id="1306992"/>
    <lineage>
        <taxon>Bacteria</taxon>
        <taxon>Pseudomonadati</taxon>
        <taxon>Pseudomonadota</taxon>
        <taxon>Gammaproteobacteria</taxon>
        <taxon>Alteromonadales</taxon>
        <taxon>Alteromonadaceae</taxon>
        <taxon>Halioxenophilus</taxon>
    </lineage>
</organism>
<accession>A0AAV3U8B4</accession>
<reference evidence="2" key="1">
    <citation type="journal article" date="2019" name="Int. J. Syst. Evol. Microbiol.">
        <title>The Global Catalogue of Microorganisms (GCM) 10K type strain sequencing project: providing services to taxonomists for standard genome sequencing and annotation.</title>
        <authorList>
            <consortium name="The Broad Institute Genomics Platform"/>
            <consortium name="The Broad Institute Genome Sequencing Center for Infectious Disease"/>
            <person name="Wu L."/>
            <person name="Ma J."/>
        </authorList>
    </citation>
    <scope>NUCLEOTIDE SEQUENCE [LARGE SCALE GENOMIC DNA]</scope>
    <source>
        <strain evidence="2">JCM 19134</strain>
    </source>
</reference>
<name>A0AAV3U8B4_9ALTE</name>
<proteinExistence type="predicted"/>
<evidence type="ECO:0000313" key="1">
    <source>
        <dbReference type="EMBL" id="GAA4956736.1"/>
    </source>
</evidence>
<dbReference type="EMBL" id="BAABLX010000073">
    <property type="protein sequence ID" value="GAA4956736.1"/>
    <property type="molecule type" value="Genomic_DNA"/>
</dbReference>
<comment type="caution">
    <text evidence="1">The sequence shown here is derived from an EMBL/GenBank/DDBJ whole genome shotgun (WGS) entry which is preliminary data.</text>
</comment>
<sequence>MLSVVLVIATTAAVGRVSLSEIKLHRIANNSLSMLNAKQALLGYALKETTIGALPCPDTDFPPDGLENLSLGQCFALVGWLPYKTLNVPPLYDASGTLFWYSVGVDFTTSTSISVAQPLTINGSRAVAAVISANQPLPGQPRTTSGIRQYLEGTNSNGDITVFEQALSDTNNDLVLAVVESDYWPVVEQFNLASLASLLSAYKDACGTYPWAANFFASTGDSVDGLFSGSFPMDSASPNDWGEGCATGIEPTQSQKDKWRSQILYSFCAPTNGDCLEVSGNGGQFADAMLVSPGTPLVGQVRTVTTLSAYFEGNNANASTPFSYLPASQHSSLYNDVTYFIDD</sequence>
<protein>
    <submittedName>
        <fullName evidence="1">Uncharacterized protein</fullName>
    </submittedName>
</protein>
<dbReference type="AlphaFoldDB" id="A0AAV3U8B4"/>
<dbReference type="Proteomes" id="UP001409585">
    <property type="component" value="Unassembled WGS sequence"/>
</dbReference>
<keyword evidence="2" id="KW-1185">Reference proteome</keyword>
<evidence type="ECO:0000313" key="2">
    <source>
        <dbReference type="Proteomes" id="UP001409585"/>
    </source>
</evidence>